<dbReference type="Gene3D" id="3.40.630.30">
    <property type="match status" value="1"/>
</dbReference>
<protein>
    <recommendedName>
        <fullName evidence="3">N-acetyltransferase domain-containing protein</fullName>
    </recommendedName>
</protein>
<proteinExistence type="predicted"/>
<evidence type="ECO:0000313" key="2">
    <source>
        <dbReference type="Proteomes" id="UP000268321"/>
    </source>
</evidence>
<reference evidence="2" key="1">
    <citation type="journal article" date="2018" name="Nat. Microbiol.">
        <title>Leveraging single-cell genomics to expand the fungal tree of life.</title>
        <authorList>
            <person name="Ahrendt S.R."/>
            <person name="Quandt C.A."/>
            <person name="Ciobanu D."/>
            <person name="Clum A."/>
            <person name="Salamov A."/>
            <person name="Andreopoulos B."/>
            <person name="Cheng J.F."/>
            <person name="Woyke T."/>
            <person name="Pelin A."/>
            <person name="Henrissat B."/>
            <person name="Reynolds N.K."/>
            <person name="Benny G.L."/>
            <person name="Smith M.E."/>
            <person name="James T.Y."/>
            <person name="Grigoriev I.V."/>
        </authorList>
    </citation>
    <scope>NUCLEOTIDE SEQUENCE [LARGE SCALE GENOMIC DNA]</scope>
    <source>
        <strain evidence="2">Baker2002</strain>
    </source>
</reference>
<dbReference type="InterPro" id="IPR016181">
    <property type="entry name" value="Acyl_CoA_acyltransferase"/>
</dbReference>
<sequence length="141" mass="16197">MTVSIRPIGARDKDEWLKLCNGPDSYLEFYKAMDVVSDETAQTMFACFLEEKEPVYACVAVNADGKLIGLATYLTYRNTWNVKDSLYLNDPFVYPKCRLGDADKFGCGKTYWNTQFQNHRAQSLYCKVAKKSGFLLYIRPQ</sequence>
<dbReference type="SUPFAM" id="SSF55729">
    <property type="entry name" value="Acyl-CoA N-acyltransferases (Nat)"/>
    <property type="match status" value="1"/>
</dbReference>
<evidence type="ECO:0000313" key="1">
    <source>
        <dbReference type="EMBL" id="RKP30727.1"/>
    </source>
</evidence>
<dbReference type="Proteomes" id="UP000268321">
    <property type="component" value="Unassembled WGS sequence"/>
</dbReference>
<keyword evidence="2" id="KW-1185">Reference proteome</keyword>
<dbReference type="AlphaFoldDB" id="A0A4P9ZCT3"/>
<evidence type="ECO:0008006" key="3">
    <source>
        <dbReference type="Google" id="ProtNLM"/>
    </source>
</evidence>
<accession>A0A4P9ZCT3</accession>
<name>A0A4P9ZCT3_9ASCO</name>
<dbReference type="OrthoDB" id="7305308at2759"/>
<gene>
    <name evidence="1" type="ORF">METBISCDRAFT_30709</name>
</gene>
<dbReference type="EMBL" id="ML004453">
    <property type="protein sequence ID" value="RKP30727.1"/>
    <property type="molecule type" value="Genomic_DNA"/>
</dbReference>
<organism evidence="1 2">
    <name type="scientific">Metschnikowia bicuspidata</name>
    <dbReference type="NCBI Taxonomy" id="27322"/>
    <lineage>
        <taxon>Eukaryota</taxon>
        <taxon>Fungi</taxon>
        <taxon>Dikarya</taxon>
        <taxon>Ascomycota</taxon>
        <taxon>Saccharomycotina</taxon>
        <taxon>Pichiomycetes</taxon>
        <taxon>Metschnikowiaceae</taxon>
        <taxon>Metschnikowia</taxon>
    </lineage>
</organism>